<name>A0A0H4PES8_9BACT</name>
<dbReference type="AlphaFoldDB" id="A0A0H4PES8"/>
<keyword evidence="2" id="KW-1185">Reference proteome</keyword>
<dbReference type="PANTHER" id="PTHR44103">
    <property type="entry name" value="PROPROTEIN CONVERTASE P"/>
    <property type="match status" value="1"/>
</dbReference>
<dbReference type="KEGG" id="camu:CA2015_2179"/>
<protein>
    <submittedName>
        <fullName evidence="1">Cell surface protein</fullName>
    </submittedName>
</protein>
<organism evidence="1 2">
    <name type="scientific">Cyclobacterium amurskyense</name>
    <dbReference type="NCBI Taxonomy" id="320787"/>
    <lineage>
        <taxon>Bacteria</taxon>
        <taxon>Pseudomonadati</taxon>
        <taxon>Bacteroidota</taxon>
        <taxon>Cytophagia</taxon>
        <taxon>Cytophagales</taxon>
        <taxon>Cyclobacteriaceae</taxon>
        <taxon>Cyclobacterium</taxon>
    </lineage>
</organism>
<dbReference type="EMBL" id="CP012040">
    <property type="protein sequence ID" value="AKP51600.1"/>
    <property type="molecule type" value="Genomic_DNA"/>
</dbReference>
<dbReference type="InterPro" id="IPR028994">
    <property type="entry name" value="Integrin_alpha_N"/>
</dbReference>
<dbReference type="Gene3D" id="2.130.10.130">
    <property type="entry name" value="Integrin alpha, N-terminal"/>
    <property type="match status" value="1"/>
</dbReference>
<evidence type="ECO:0000313" key="2">
    <source>
        <dbReference type="Proteomes" id="UP000036520"/>
    </source>
</evidence>
<dbReference type="Proteomes" id="UP000036520">
    <property type="component" value="Chromosome"/>
</dbReference>
<sequence>MKEETQIIKMRKLKSPYGKSLLILGMLAFVAACSSPKATEEAVEESSDFEIVKYNNPGATSFLGVGLWAWPLPMDYDGDGDMDMLVSCPDKPFNGLYFFENTSGEDFPDFAPPVRIGDAISKVQVSHTDQGVKVLTPGAELMNFKTDLASTPKDLFPIEELTKELGKKPRFNQWKMIDYEGDGDLDIIVGMDDWSSYGWDDAYNDQGVWTNGPLFGYVYLLENKDGNYENRGRIKAGGKEINVYGAPSPNFADFDGDGDLDLICGEFLDKMTYFENTGTREKPIYKEGKFLENEEGIITMNLEMIIPVALDWDKDGHVDLVVGDEDGRVALIKNTGETKNGLPIFDSPKYFRQQADNLKFGALVTPVSVDWDNDGDEDIIAGNSAGHFAFIENLDGAANPKWAEPKLLEIDGEPIRIQAGDNGSIQGPAEAKWGYTTLTVADWDGDNHKDIVFNSIWGRVEWIKNTGNGLLAPQPVKIDWADQTPPHPAWNWWKPEANELATQWRTTPYTIDWNKDGVMDLVMLDHEGYLAFFEGKQGNGEPILQPGKRIFYGENGSTFTNKDKVEDTNPGVLRLNISDAGSSGRRKISFMDWDNDGDLDLLINSVNISLFENISESPDKVVFNHKGPISEVILAGHTTSPTFVDWDKNGILDVLAGAEDGHFYYFRR</sequence>
<dbReference type="SUPFAM" id="SSF69318">
    <property type="entry name" value="Integrin alpha N-terminal domain"/>
    <property type="match status" value="2"/>
</dbReference>
<reference evidence="1 2" key="1">
    <citation type="submission" date="2015-07" db="EMBL/GenBank/DDBJ databases">
        <authorList>
            <person name="Kim K.M."/>
        </authorList>
    </citation>
    <scope>NUCLEOTIDE SEQUENCE [LARGE SCALE GENOMIC DNA]</scope>
    <source>
        <strain evidence="1 2">KCTC 12363</strain>
    </source>
</reference>
<dbReference type="PANTHER" id="PTHR44103:SF1">
    <property type="entry name" value="PROPROTEIN CONVERTASE P"/>
    <property type="match status" value="1"/>
</dbReference>
<dbReference type="OrthoDB" id="9816120at2"/>
<gene>
    <name evidence="1" type="ORF">CA2015_2179</name>
</gene>
<dbReference type="PROSITE" id="PS51257">
    <property type="entry name" value="PROKAR_LIPOPROTEIN"/>
    <property type="match status" value="1"/>
</dbReference>
<evidence type="ECO:0000313" key="1">
    <source>
        <dbReference type="EMBL" id="AKP51600.1"/>
    </source>
</evidence>
<dbReference type="STRING" id="320787.CA2015_2179"/>
<proteinExistence type="predicted"/>
<accession>A0A0H4PES8</accession>